<sequence length="232" mass="24883">MTTTSPPTPYTHGDLPALIARMTGDEKHAPASASTLDVLWVLHHDVLRSSPDRADDPDRDRFYLSKGHGPMAFYAVLAAHGWFPADWLDDWMSWDSPLGGHPDRTLVPGVEIGSGSLGHGLPMAVGTAIALRGRGSPAHVYVLVGDAELDEGSNDEAIAVAGARGLANLTVVAIDNRSSTHNRPGRLRRRFALDGWQSDEIDGHDHAAIRSALLSRPGRPAFVAALVERKDA</sequence>
<protein>
    <submittedName>
        <fullName evidence="2">Transketolase</fullName>
    </submittedName>
</protein>
<dbReference type="Pfam" id="PF00456">
    <property type="entry name" value="Transketolase_N"/>
    <property type="match status" value="1"/>
</dbReference>
<organism evidence="2 3">
    <name type="scientific">Williamsia serinedens</name>
    <dbReference type="NCBI Taxonomy" id="391736"/>
    <lineage>
        <taxon>Bacteria</taxon>
        <taxon>Bacillati</taxon>
        <taxon>Actinomycetota</taxon>
        <taxon>Actinomycetes</taxon>
        <taxon>Mycobacteriales</taxon>
        <taxon>Nocardiaceae</taxon>
        <taxon>Williamsia</taxon>
    </lineage>
</organism>
<proteinExistence type="predicted"/>
<dbReference type="Proteomes" id="UP001205740">
    <property type="component" value="Unassembled WGS sequence"/>
</dbReference>
<accession>A0ABT1H1U2</accession>
<dbReference type="InterPro" id="IPR029061">
    <property type="entry name" value="THDP-binding"/>
</dbReference>
<evidence type="ECO:0000313" key="3">
    <source>
        <dbReference type="Proteomes" id="UP001205740"/>
    </source>
</evidence>
<dbReference type="PANTHER" id="PTHR47514">
    <property type="entry name" value="TRANSKETOLASE N-TERMINAL SECTION-RELATED"/>
    <property type="match status" value="1"/>
</dbReference>
<gene>
    <name evidence="2" type="ORF">LX12_002351</name>
</gene>
<name>A0ABT1H1U2_9NOCA</name>
<evidence type="ECO:0000313" key="2">
    <source>
        <dbReference type="EMBL" id="MCP2161156.1"/>
    </source>
</evidence>
<dbReference type="Gene3D" id="3.40.50.970">
    <property type="match status" value="1"/>
</dbReference>
<dbReference type="RefSeq" id="WP_253654739.1">
    <property type="nucleotide sequence ID" value="NZ_BAAAOE010000002.1"/>
</dbReference>
<dbReference type="InterPro" id="IPR005474">
    <property type="entry name" value="Transketolase_N"/>
</dbReference>
<dbReference type="PANTHER" id="PTHR47514:SF2">
    <property type="entry name" value="TRANSKETOLASE"/>
    <property type="match status" value="1"/>
</dbReference>
<keyword evidence="3" id="KW-1185">Reference proteome</keyword>
<dbReference type="EMBL" id="JAMTCG010000004">
    <property type="protein sequence ID" value="MCP2161156.1"/>
    <property type="molecule type" value="Genomic_DNA"/>
</dbReference>
<feature type="domain" description="Transketolase N-terminal" evidence="1">
    <location>
        <begin position="28"/>
        <end position="214"/>
    </location>
</feature>
<dbReference type="SUPFAM" id="SSF52518">
    <property type="entry name" value="Thiamin diphosphate-binding fold (THDP-binding)"/>
    <property type="match status" value="1"/>
</dbReference>
<comment type="caution">
    <text evidence="2">The sequence shown here is derived from an EMBL/GenBank/DDBJ whole genome shotgun (WGS) entry which is preliminary data.</text>
</comment>
<reference evidence="2 3" key="1">
    <citation type="submission" date="2022-06" db="EMBL/GenBank/DDBJ databases">
        <title>Genomic Encyclopedia of Archaeal and Bacterial Type Strains, Phase II (KMG-II): from individual species to whole genera.</title>
        <authorList>
            <person name="Goeker M."/>
        </authorList>
    </citation>
    <scope>NUCLEOTIDE SEQUENCE [LARGE SCALE GENOMIC DNA]</scope>
    <source>
        <strain evidence="2 3">DSM 45037</strain>
    </source>
</reference>
<evidence type="ECO:0000259" key="1">
    <source>
        <dbReference type="Pfam" id="PF00456"/>
    </source>
</evidence>